<keyword evidence="3" id="KW-1185">Reference proteome</keyword>
<dbReference type="STRING" id="1160497.A0A1L9VR77"/>
<evidence type="ECO:0000313" key="3">
    <source>
        <dbReference type="Proteomes" id="UP000184300"/>
    </source>
</evidence>
<evidence type="ECO:0000256" key="1">
    <source>
        <dbReference type="SAM" id="MobiDB-lite"/>
    </source>
</evidence>
<dbReference type="RefSeq" id="XP_022403112.1">
    <property type="nucleotide sequence ID" value="XM_022544297.1"/>
</dbReference>
<dbReference type="Proteomes" id="UP000184300">
    <property type="component" value="Unassembled WGS sequence"/>
</dbReference>
<dbReference type="AlphaFoldDB" id="A0A1L9VR77"/>
<gene>
    <name evidence="2" type="ORF">ASPGLDRAFT_33331</name>
</gene>
<organism evidence="2 3">
    <name type="scientific">Aspergillus glaucus CBS 516.65</name>
    <dbReference type="NCBI Taxonomy" id="1160497"/>
    <lineage>
        <taxon>Eukaryota</taxon>
        <taxon>Fungi</taxon>
        <taxon>Dikarya</taxon>
        <taxon>Ascomycota</taxon>
        <taxon>Pezizomycotina</taxon>
        <taxon>Eurotiomycetes</taxon>
        <taxon>Eurotiomycetidae</taxon>
        <taxon>Eurotiales</taxon>
        <taxon>Aspergillaceae</taxon>
        <taxon>Aspergillus</taxon>
        <taxon>Aspergillus subgen. Aspergillus</taxon>
    </lineage>
</organism>
<dbReference type="Pfam" id="PF14441">
    <property type="entry name" value="OTT_1508_deam"/>
    <property type="match status" value="1"/>
</dbReference>
<protein>
    <submittedName>
        <fullName evidence="2">Uncharacterized protein</fullName>
    </submittedName>
</protein>
<dbReference type="GeneID" id="34460558"/>
<proteinExistence type="predicted"/>
<dbReference type="OrthoDB" id="4186169at2759"/>
<name>A0A1L9VR77_ASPGL</name>
<dbReference type="InterPro" id="IPR027796">
    <property type="entry name" value="OTT_1508_deam-like"/>
</dbReference>
<evidence type="ECO:0000313" key="2">
    <source>
        <dbReference type="EMBL" id="OJJ86423.1"/>
    </source>
</evidence>
<reference evidence="3" key="1">
    <citation type="journal article" date="2017" name="Genome Biol.">
        <title>Comparative genomics reveals high biological diversity and specific adaptations in the industrially and medically important fungal genus Aspergillus.</title>
        <authorList>
            <person name="de Vries R.P."/>
            <person name="Riley R."/>
            <person name="Wiebenga A."/>
            <person name="Aguilar-Osorio G."/>
            <person name="Amillis S."/>
            <person name="Uchima C.A."/>
            <person name="Anderluh G."/>
            <person name="Asadollahi M."/>
            <person name="Askin M."/>
            <person name="Barry K."/>
            <person name="Battaglia E."/>
            <person name="Bayram O."/>
            <person name="Benocci T."/>
            <person name="Braus-Stromeyer S.A."/>
            <person name="Caldana C."/>
            <person name="Canovas D."/>
            <person name="Cerqueira G.C."/>
            <person name="Chen F."/>
            <person name="Chen W."/>
            <person name="Choi C."/>
            <person name="Clum A."/>
            <person name="Dos Santos R.A."/>
            <person name="Damasio A.R."/>
            <person name="Diallinas G."/>
            <person name="Emri T."/>
            <person name="Fekete E."/>
            <person name="Flipphi M."/>
            <person name="Freyberg S."/>
            <person name="Gallo A."/>
            <person name="Gournas C."/>
            <person name="Habgood R."/>
            <person name="Hainaut M."/>
            <person name="Harispe M.L."/>
            <person name="Henrissat B."/>
            <person name="Hilden K.S."/>
            <person name="Hope R."/>
            <person name="Hossain A."/>
            <person name="Karabika E."/>
            <person name="Karaffa L."/>
            <person name="Karanyi Z."/>
            <person name="Krasevec N."/>
            <person name="Kuo A."/>
            <person name="Kusch H."/>
            <person name="LaButti K."/>
            <person name="Lagendijk E.L."/>
            <person name="Lapidus A."/>
            <person name="Levasseur A."/>
            <person name="Lindquist E."/>
            <person name="Lipzen A."/>
            <person name="Logrieco A.F."/>
            <person name="MacCabe A."/>
            <person name="Maekelae M.R."/>
            <person name="Malavazi I."/>
            <person name="Melin P."/>
            <person name="Meyer V."/>
            <person name="Mielnichuk N."/>
            <person name="Miskei M."/>
            <person name="Molnar A.P."/>
            <person name="Mule G."/>
            <person name="Ngan C.Y."/>
            <person name="Orejas M."/>
            <person name="Orosz E."/>
            <person name="Ouedraogo J.P."/>
            <person name="Overkamp K.M."/>
            <person name="Park H.-S."/>
            <person name="Perrone G."/>
            <person name="Piumi F."/>
            <person name="Punt P.J."/>
            <person name="Ram A.F."/>
            <person name="Ramon A."/>
            <person name="Rauscher S."/>
            <person name="Record E."/>
            <person name="Riano-Pachon D.M."/>
            <person name="Robert V."/>
            <person name="Roehrig J."/>
            <person name="Ruller R."/>
            <person name="Salamov A."/>
            <person name="Salih N.S."/>
            <person name="Samson R.A."/>
            <person name="Sandor E."/>
            <person name="Sanguinetti M."/>
            <person name="Schuetze T."/>
            <person name="Sepcic K."/>
            <person name="Shelest E."/>
            <person name="Sherlock G."/>
            <person name="Sophianopoulou V."/>
            <person name="Squina F.M."/>
            <person name="Sun H."/>
            <person name="Susca A."/>
            <person name="Todd R.B."/>
            <person name="Tsang A."/>
            <person name="Unkles S.E."/>
            <person name="van de Wiele N."/>
            <person name="van Rossen-Uffink D."/>
            <person name="Oliveira J.V."/>
            <person name="Vesth T.C."/>
            <person name="Visser J."/>
            <person name="Yu J.-H."/>
            <person name="Zhou M."/>
            <person name="Andersen M.R."/>
            <person name="Archer D.B."/>
            <person name="Baker S.E."/>
            <person name="Benoit I."/>
            <person name="Brakhage A.A."/>
            <person name="Braus G.H."/>
            <person name="Fischer R."/>
            <person name="Frisvad J.C."/>
            <person name="Goldman G.H."/>
            <person name="Houbraken J."/>
            <person name="Oakley B."/>
            <person name="Pocsi I."/>
            <person name="Scazzocchio C."/>
            <person name="Seiboth B."/>
            <person name="vanKuyk P.A."/>
            <person name="Wortman J."/>
            <person name="Dyer P.S."/>
            <person name="Grigoriev I.V."/>
        </authorList>
    </citation>
    <scope>NUCLEOTIDE SEQUENCE [LARGE SCALE GENOMIC DNA]</scope>
    <source>
        <strain evidence="3">CBS 516.65</strain>
    </source>
</reference>
<feature type="region of interest" description="Disordered" evidence="1">
    <location>
        <begin position="107"/>
        <end position="137"/>
    </location>
</feature>
<feature type="compositionally biased region" description="Acidic residues" evidence="1">
    <location>
        <begin position="116"/>
        <end position="132"/>
    </location>
</feature>
<dbReference type="EMBL" id="KV878892">
    <property type="protein sequence ID" value="OJJ86423.1"/>
    <property type="molecule type" value="Genomic_DNA"/>
</dbReference>
<accession>A0A1L9VR77</accession>
<dbReference type="VEuPathDB" id="FungiDB:ASPGLDRAFT_33331"/>
<sequence length="462" mass="53036">MAEHLIGLIHDLQPNCETYDSAFALNKKSHKKPSSYRVNRALDALADVLVSEESEVFAVAARMAPDKLTLTIASNANVKERTIKHIQRIWEYLSALGDEYARMQRQQKCSLTRDGDYDDEEEEEEEEEDEDAPPPKLQEMFEAQRLIAEDFKRYMYEHSLQKLLQRLHGGSPERTGFESLKLVKDNKLLSKKSQQSLDKIVEVLNSVFELFAASSNELPKGEDFGDFSLDIDLIDALVHEMFDDCIGELHHLDSLSNTQTTRYLKEVTSLTSSIGILLMYAISPHLRSRFLCGKHLGIEYVPSKQCNLELPSTPEDYKPIAKSALTSQRSYWNNEGKSRDHIMQYYHANPNSTPVVPALVHCECALISYLLKGDISPPPFSYIGTSELSCLPCWKFLKCLREDLNINYQVRGTHNESHWPWKYPETTGALYPDQAKKVQDSFYREIAHRYTECALRIRQEEE</sequence>